<gene>
    <name evidence="1" type="ORF">DP116_08410</name>
</gene>
<evidence type="ECO:0000313" key="2">
    <source>
        <dbReference type="Proteomes" id="UP000718564"/>
    </source>
</evidence>
<organism evidence="1 2">
    <name type="scientific">Brasilonema bromeliae SPC951</name>
    <dbReference type="NCBI Taxonomy" id="385972"/>
    <lineage>
        <taxon>Bacteria</taxon>
        <taxon>Bacillati</taxon>
        <taxon>Cyanobacteriota</taxon>
        <taxon>Cyanophyceae</taxon>
        <taxon>Nostocales</taxon>
        <taxon>Scytonemataceae</taxon>
        <taxon>Brasilonema</taxon>
        <taxon>Bromeliae group (in: Brasilonema)</taxon>
    </lineage>
</organism>
<reference evidence="1 2" key="1">
    <citation type="submission" date="2018-06" db="EMBL/GenBank/DDBJ databases">
        <title>Comparative genomics of Brasilonema spp. strains.</title>
        <authorList>
            <person name="Alvarenga D.O."/>
            <person name="Fiore M.F."/>
            <person name="Varani A.M."/>
        </authorList>
    </citation>
    <scope>NUCLEOTIDE SEQUENCE [LARGE SCALE GENOMIC DNA]</scope>
    <source>
        <strain evidence="1 2">SPC951</strain>
    </source>
</reference>
<dbReference type="RefSeq" id="WP_169154752.1">
    <property type="nucleotide sequence ID" value="NZ_CAWPJE010000438.1"/>
</dbReference>
<comment type="caution">
    <text evidence="1">The sequence shown here is derived from an EMBL/GenBank/DDBJ whole genome shotgun (WGS) entry which is preliminary data.</text>
</comment>
<keyword evidence="2" id="KW-1185">Reference proteome</keyword>
<dbReference type="EMBL" id="QMEB01000046">
    <property type="protein sequence ID" value="NMG19481.1"/>
    <property type="molecule type" value="Genomic_DNA"/>
</dbReference>
<name>A0ABX1P699_9CYAN</name>
<protein>
    <submittedName>
        <fullName evidence="1">Uncharacterized protein</fullName>
    </submittedName>
</protein>
<evidence type="ECO:0000313" key="1">
    <source>
        <dbReference type="EMBL" id="NMG19481.1"/>
    </source>
</evidence>
<dbReference type="Proteomes" id="UP000718564">
    <property type="component" value="Unassembled WGS sequence"/>
</dbReference>
<proteinExistence type="predicted"/>
<sequence length="92" mass="11001">MHKTSEEYNEFTEKYCEFIEEYDKFLQNYEHSSRLVAVMKTSNQQKTEVGVLYDKALQAHIDTTNTYIQTVAIYRQLVQKWLLMTKSCYKGE</sequence>
<accession>A0ABX1P699</accession>